<evidence type="ECO:0000313" key="2">
    <source>
        <dbReference type="EMBL" id="VEL22357.1"/>
    </source>
</evidence>
<dbReference type="AlphaFoldDB" id="A0A448WX77"/>
<feature type="region of interest" description="Disordered" evidence="1">
    <location>
        <begin position="19"/>
        <end position="41"/>
    </location>
</feature>
<sequence length="41" mass="4220">MNCVNLNTIYNGIHPSSSEYTSSSNFKLASLSPTSSGAAAP</sequence>
<comment type="caution">
    <text evidence="2">The sequence shown here is derived from an EMBL/GenBank/DDBJ whole genome shotgun (WGS) entry which is preliminary data.</text>
</comment>
<protein>
    <submittedName>
        <fullName evidence="2">Uncharacterized protein</fullName>
    </submittedName>
</protein>
<evidence type="ECO:0000256" key="1">
    <source>
        <dbReference type="SAM" id="MobiDB-lite"/>
    </source>
</evidence>
<accession>A0A448WX77</accession>
<evidence type="ECO:0000313" key="3">
    <source>
        <dbReference type="Proteomes" id="UP000784294"/>
    </source>
</evidence>
<keyword evidence="3" id="KW-1185">Reference proteome</keyword>
<gene>
    <name evidence="2" type="ORF">PXEA_LOCUS15797</name>
</gene>
<reference evidence="2" key="1">
    <citation type="submission" date="2018-11" db="EMBL/GenBank/DDBJ databases">
        <authorList>
            <consortium name="Pathogen Informatics"/>
        </authorList>
    </citation>
    <scope>NUCLEOTIDE SEQUENCE</scope>
</reference>
<dbReference type="EMBL" id="CAAALY010056021">
    <property type="protein sequence ID" value="VEL22357.1"/>
    <property type="molecule type" value="Genomic_DNA"/>
</dbReference>
<name>A0A448WX77_9PLAT</name>
<proteinExistence type="predicted"/>
<organism evidence="2 3">
    <name type="scientific">Protopolystoma xenopodis</name>
    <dbReference type="NCBI Taxonomy" id="117903"/>
    <lineage>
        <taxon>Eukaryota</taxon>
        <taxon>Metazoa</taxon>
        <taxon>Spiralia</taxon>
        <taxon>Lophotrochozoa</taxon>
        <taxon>Platyhelminthes</taxon>
        <taxon>Monogenea</taxon>
        <taxon>Polyopisthocotylea</taxon>
        <taxon>Polystomatidea</taxon>
        <taxon>Polystomatidae</taxon>
        <taxon>Protopolystoma</taxon>
    </lineage>
</organism>
<dbReference type="Proteomes" id="UP000784294">
    <property type="component" value="Unassembled WGS sequence"/>
</dbReference>